<dbReference type="AlphaFoldDB" id="A0A8E7AU86"/>
<evidence type="ECO:0000313" key="2">
    <source>
        <dbReference type="EMBL" id="QVV87652.1"/>
    </source>
</evidence>
<name>A0A8E7AU86_9EURY</name>
<gene>
    <name evidence="2" type="ORF">KHC33_09780</name>
</gene>
<dbReference type="InterPro" id="IPR025098">
    <property type="entry name" value="DUF4013"/>
</dbReference>
<reference evidence="2 3" key="1">
    <citation type="submission" date="2021-05" db="EMBL/GenBank/DDBJ databases">
        <title>A novel Methanospirillum isolate from a pyrite-forming mixed culture.</title>
        <authorList>
            <person name="Bunk B."/>
            <person name="Sproer C."/>
            <person name="Spring S."/>
            <person name="Pester M."/>
        </authorList>
    </citation>
    <scope>NUCLEOTIDE SEQUENCE [LARGE SCALE GENOMIC DNA]</scope>
    <source>
        <strain evidence="2 3">J.3.6.1-F.2.7.3</strain>
    </source>
</reference>
<feature type="transmembrane region" description="Helical" evidence="1">
    <location>
        <begin position="25"/>
        <end position="46"/>
    </location>
</feature>
<keyword evidence="3" id="KW-1185">Reference proteome</keyword>
<dbReference type="Proteomes" id="UP000680656">
    <property type="component" value="Chromosome"/>
</dbReference>
<sequence length="225" mass="25748">MDYKNALLDAAQFTHDTVWGYWKRWFILAVWTIIFPLLGGYVMDIFRGNSVPPDCNDWVRRFIDGIKYLVAGLIYSIPVIIVLVITFIPVFMEFINQVTSETTELNFDAFLPLLMPVIGGVIVAIILGIIVTLLFTIGIIRMARTNRFLEVFNFSEILKTIGKIGWGTYIIALIIIYVISFILGMLINLIIEAPYIGIIIALFLWPLVTIFESRYFTLLYEESGE</sequence>
<accession>A0A8E7AU86</accession>
<dbReference type="GeneID" id="65565456"/>
<feature type="transmembrane region" description="Helical" evidence="1">
    <location>
        <begin position="110"/>
        <end position="143"/>
    </location>
</feature>
<proteinExistence type="predicted"/>
<dbReference type="KEGG" id="mrtj:KHC33_09780"/>
<keyword evidence="1" id="KW-0812">Transmembrane</keyword>
<organism evidence="2 3">
    <name type="scientific">Methanospirillum purgamenti</name>
    <dbReference type="NCBI Taxonomy" id="2834276"/>
    <lineage>
        <taxon>Archaea</taxon>
        <taxon>Methanobacteriati</taxon>
        <taxon>Methanobacteriota</taxon>
        <taxon>Stenosarchaea group</taxon>
        <taxon>Methanomicrobia</taxon>
        <taxon>Methanomicrobiales</taxon>
        <taxon>Methanospirillaceae</taxon>
        <taxon>Methanospirillum</taxon>
    </lineage>
</organism>
<keyword evidence="1" id="KW-0472">Membrane</keyword>
<dbReference type="EMBL" id="CP075546">
    <property type="protein sequence ID" value="QVV87652.1"/>
    <property type="molecule type" value="Genomic_DNA"/>
</dbReference>
<feature type="transmembrane region" description="Helical" evidence="1">
    <location>
        <begin position="193"/>
        <end position="211"/>
    </location>
</feature>
<feature type="transmembrane region" description="Helical" evidence="1">
    <location>
        <begin position="164"/>
        <end position="187"/>
    </location>
</feature>
<evidence type="ECO:0000313" key="3">
    <source>
        <dbReference type="Proteomes" id="UP000680656"/>
    </source>
</evidence>
<feature type="transmembrane region" description="Helical" evidence="1">
    <location>
        <begin position="66"/>
        <end position="90"/>
    </location>
</feature>
<dbReference type="RefSeq" id="WP_214418472.1">
    <property type="nucleotide sequence ID" value="NZ_CP075546.1"/>
</dbReference>
<dbReference type="Pfam" id="PF13197">
    <property type="entry name" value="DUF4013"/>
    <property type="match status" value="1"/>
</dbReference>
<evidence type="ECO:0000256" key="1">
    <source>
        <dbReference type="SAM" id="Phobius"/>
    </source>
</evidence>
<protein>
    <submittedName>
        <fullName evidence="2">DUF4013 domain-containing protein</fullName>
    </submittedName>
</protein>
<keyword evidence="1" id="KW-1133">Transmembrane helix</keyword>